<dbReference type="OrthoDB" id="5853561at2"/>
<feature type="domain" description="AB hydrolase-1" evidence="1">
    <location>
        <begin position="60"/>
        <end position="301"/>
    </location>
</feature>
<dbReference type="SUPFAM" id="SSF53474">
    <property type="entry name" value="alpha/beta-Hydrolases"/>
    <property type="match status" value="1"/>
</dbReference>
<name>A0A239G7E4_9BURK</name>
<sequence length="327" mass="35099">MILFSVILAIVIAAALTLLGLALFASMIEKKINQGFPPHGRFIDIDGTCIHYVDEGAGQPIVMVHGLNGQSRNFSHSLAGRLTGEYRVILIDRPGSGHSSPLASGSARIKHQGDLVAGVIRALQLERPLLVGHSLGGAISLSVALDHPDSIAALALVAPLTHFQEDVPTPFRALAIRSPGMRALFSRTLLLPLAILKRKETMDVVFGPEEAPIDFPTAGGGLMSLRPAAYLAAAADMQAIEHDLPGMMQRYPELSLPVGILYGTGDRILDWRRHGEAMRDKVKQLNLKTVEGGHMLPVTNPDATAEFIRAMAAEAEKARRETVARAS</sequence>
<dbReference type="Gene3D" id="3.40.50.1820">
    <property type="entry name" value="alpha/beta hydrolase"/>
    <property type="match status" value="1"/>
</dbReference>
<evidence type="ECO:0000313" key="2">
    <source>
        <dbReference type="EMBL" id="SNS64895.1"/>
    </source>
</evidence>
<dbReference type="RefSeq" id="WP_089399106.1">
    <property type="nucleotide sequence ID" value="NZ_FZOT01000004.1"/>
</dbReference>
<dbReference type="AlphaFoldDB" id="A0A239G7E4"/>
<accession>A0A239G7E4</accession>
<dbReference type="Pfam" id="PF00561">
    <property type="entry name" value="Abhydrolase_1"/>
    <property type="match status" value="1"/>
</dbReference>
<dbReference type="GO" id="GO:0016020">
    <property type="term" value="C:membrane"/>
    <property type="evidence" value="ECO:0007669"/>
    <property type="project" value="TreeGrafter"/>
</dbReference>
<evidence type="ECO:0000259" key="1">
    <source>
        <dbReference type="Pfam" id="PF00561"/>
    </source>
</evidence>
<dbReference type="PANTHER" id="PTHR43798">
    <property type="entry name" value="MONOACYLGLYCEROL LIPASE"/>
    <property type="match status" value="1"/>
</dbReference>
<reference evidence="2 3" key="1">
    <citation type="submission" date="2017-06" db="EMBL/GenBank/DDBJ databases">
        <authorList>
            <person name="Kim H.J."/>
            <person name="Triplett B.A."/>
        </authorList>
    </citation>
    <scope>NUCLEOTIDE SEQUENCE [LARGE SCALE GENOMIC DNA]</scope>
    <source>
        <strain evidence="2 3">U15</strain>
    </source>
</reference>
<dbReference type="EMBL" id="FZOT01000004">
    <property type="protein sequence ID" value="SNS64895.1"/>
    <property type="molecule type" value="Genomic_DNA"/>
</dbReference>
<dbReference type="InterPro" id="IPR029058">
    <property type="entry name" value="AB_hydrolase_fold"/>
</dbReference>
<organism evidence="2 3">
    <name type="scientific">Noviherbaspirillum humi</name>
    <dbReference type="NCBI Taxonomy" id="1688639"/>
    <lineage>
        <taxon>Bacteria</taxon>
        <taxon>Pseudomonadati</taxon>
        <taxon>Pseudomonadota</taxon>
        <taxon>Betaproteobacteria</taxon>
        <taxon>Burkholderiales</taxon>
        <taxon>Oxalobacteraceae</taxon>
        <taxon>Noviherbaspirillum</taxon>
    </lineage>
</organism>
<dbReference type="PANTHER" id="PTHR43798:SF33">
    <property type="entry name" value="HYDROLASE, PUTATIVE (AFU_ORTHOLOGUE AFUA_2G14860)-RELATED"/>
    <property type="match status" value="1"/>
</dbReference>
<proteinExistence type="predicted"/>
<dbReference type="PRINTS" id="PR00111">
    <property type="entry name" value="ABHYDROLASE"/>
</dbReference>
<protein>
    <submittedName>
        <fullName evidence="2">Pimeloyl-ACP methyl ester carboxylesterase</fullName>
    </submittedName>
</protein>
<dbReference type="InterPro" id="IPR000073">
    <property type="entry name" value="AB_hydrolase_1"/>
</dbReference>
<dbReference type="InterPro" id="IPR050266">
    <property type="entry name" value="AB_hydrolase_sf"/>
</dbReference>
<keyword evidence="3" id="KW-1185">Reference proteome</keyword>
<dbReference type="Proteomes" id="UP000198284">
    <property type="component" value="Unassembled WGS sequence"/>
</dbReference>
<gene>
    <name evidence="2" type="ORF">SAMN06265795_104279</name>
</gene>
<evidence type="ECO:0000313" key="3">
    <source>
        <dbReference type="Proteomes" id="UP000198284"/>
    </source>
</evidence>